<dbReference type="Proteomes" id="UP000603234">
    <property type="component" value="Unassembled WGS sequence"/>
</dbReference>
<feature type="transmembrane region" description="Helical" evidence="6">
    <location>
        <begin position="512"/>
        <end position="531"/>
    </location>
</feature>
<feature type="transmembrane region" description="Helical" evidence="6">
    <location>
        <begin position="445"/>
        <end position="464"/>
    </location>
</feature>
<dbReference type="InterPro" id="IPR036866">
    <property type="entry name" value="RibonucZ/Hydroxyglut_hydro"/>
</dbReference>
<dbReference type="InterPro" id="IPR004477">
    <property type="entry name" value="ComEC_N"/>
</dbReference>
<feature type="transmembrane region" description="Helical" evidence="6">
    <location>
        <begin position="250"/>
        <end position="272"/>
    </location>
</feature>
<dbReference type="PANTHER" id="PTHR30619:SF1">
    <property type="entry name" value="RECOMBINATION PROTEIN 2"/>
    <property type="match status" value="1"/>
</dbReference>
<comment type="caution">
    <text evidence="8">The sequence shown here is derived from an EMBL/GenBank/DDBJ whole genome shotgun (WGS) entry which is preliminary data.</text>
</comment>
<evidence type="ECO:0000256" key="3">
    <source>
        <dbReference type="ARBA" id="ARBA00022692"/>
    </source>
</evidence>
<evidence type="ECO:0000313" key="9">
    <source>
        <dbReference type="Proteomes" id="UP000603234"/>
    </source>
</evidence>
<feature type="domain" description="Metallo-beta-lactamase" evidence="7">
    <location>
        <begin position="544"/>
        <end position="749"/>
    </location>
</feature>
<feature type="transmembrane region" description="Helical" evidence="6">
    <location>
        <begin position="484"/>
        <end position="505"/>
    </location>
</feature>
<dbReference type="SUPFAM" id="SSF56281">
    <property type="entry name" value="Metallo-hydrolase/oxidoreductase"/>
    <property type="match status" value="1"/>
</dbReference>
<gene>
    <name evidence="8" type="ORF">GH808_00105</name>
</gene>
<feature type="transmembrane region" description="Helical" evidence="6">
    <location>
        <begin position="346"/>
        <end position="367"/>
    </location>
</feature>
<dbReference type="EMBL" id="WJBC01000001">
    <property type="protein sequence ID" value="MBC3802844.1"/>
    <property type="molecule type" value="Genomic_DNA"/>
</dbReference>
<keyword evidence="3 6" id="KW-0812">Transmembrane</keyword>
<feature type="transmembrane region" description="Helical" evidence="6">
    <location>
        <begin position="322"/>
        <end position="340"/>
    </location>
</feature>
<dbReference type="RefSeq" id="WP_186840769.1">
    <property type="nucleotide sequence ID" value="NZ_WJBC01000001.1"/>
</dbReference>
<sequence length="795" mass="87465">MKRPLLWGIIALGLSIAFSYYRISVWIILLFACLFAVMPLLVKNISKVQMLFILVIFGAGIGLGYGAFPLTDPLASFYDQAVQVTGVVTDYPVVKENRLLMNLKTKALEADKTDNAAAESFGLKVTIYLDEDSEQMADSMMFAPGDVLTLTGNLSKPTGKRNPGGFDYGLYLKSQAIDGLLVAKPDQIDPVGHEASLYYWIMGVKRQLENRCDTYFPADVADLLKGVVFGEKDLDEGLTESFQNAGVTHVLSVSGLHVGYVFLALSLILMALKINKNVWLIFLLPALLFYVALTGFVPPVVRAAIMIVCLTLGQGLHREKDALNQLCLAGLIILCLWPSQLFQPGFQLSMGAMLGIILFYNPLLYWYNRQRNKKSPRIRKKSGPISEGLILTLCATIGTLPILLYHFKSFTFLSFLSNLLVVPLIGIFLLAGMIFLLIATLFPFAGSLLAMPVAFLGKSILVMLDGINDLGNALGFLMINRGGLTIVEISLLLLFSFLISGYFFLKSPRIRNTVTASACMLALLLVLIPLYPRNLVVTILDVGQGDSILIETPGGQNYLIDGGGYLFSKSSEISENVLYPVLYSKHIEKLDGVFLSHNHVDHVQGIEELVSDEYPIDNLFMSIQTNSETLLNQSFVPVTLLKKGSAVKGTDGVEIKVFSPNGETSPKADDEQNNASLVMGLSYKETNILFCGDIEKESEALLLADLKEETEHKDYQIIKIAHHGGKNSSTSEFLEAVDPEMAVISVGAHNYFGHPSDEALSRLQQQDIKTLRTDENGAVEITSNGEWIHYKTYAD</sequence>
<dbReference type="SMART" id="SM00849">
    <property type="entry name" value="Lactamase_B"/>
    <property type="match status" value="1"/>
</dbReference>
<dbReference type="NCBIfam" id="TIGR00361">
    <property type="entry name" value="ComEC_Rec2"/>
    <property type="match status" value="1"/>
</dbReference>
<feature type="transmembrane region" description="Helical" evidence="6">
    <location>
        <begin position="48"/>
        <end position="68"/>
    </location>
</feature>
<name>A0ABR6WRB3_9FIRM</name>
<reference evidence="8 9" key="1">
    <citation type="journal article" date="2020" name="mSystems">
        <title>Defining Genomic and Predicted Metabolic Features of the Acetobacterium Genus.</title>
        <authorList>
            <person name="Ross D.E."/>
            <person name="Marshall C.W."/>
            <person name="Gulliver D."/>
            <person name="May H.D."/>
            <person name="Norman R.S."/>
        </authorList>
    </citation>
    <scope>NUCLEOTIDE SEQUENCE [LARGE SCALE GENOMIC DNA]</scope>
    <source>
        <strain evidence="8 9">DSM 8238</strain>
    </source>
</reference>
<dbReference type="Pfam" id="PF03772">
    <property type="entry name" value="Competence"/>
    <property type="match status" value="1"/>
</dbReference>
<keyword evidence="2" id="KW-1003">Cell membrane</keyword>
<feature type="transmembrane region" description="Helical" evidence="6">
    <location>
        <begin position="278"/>
        <end position="301"/>
    </location>
</feature>
<dbReference type="InterPro" id="IPR052159">
    <property type="entry name" value="Competence_DNA_uptake"/>
</dbReference>
<evidence type="ECO:0000256" key="5">
    <source>
        <dbReference type="ARBA" id="ARBA00023136"/>
    </source>
</evidence>
<feature type="transmembrane region" description="Helical" evidence="6">
    <location>
        <begin position="388"/>
        <end position="407"/>
    </location>
</feature>
<comment type="subcellular location">
    <subcellularLocation>
        <location evidence="1">Cell membrane</location>
        <topology evidence="1">Multi-pass membrane protein</topology>
    </subcellularLocation>
</comment>
<dbReference type="PANTHER" id="PTHR30619">
    <property type="entry name" value="DNA INTERNALIZATION/COMPETENCE PROTEIN COMEC/REC2"/>
    <property type="match status" value="1"/>
</dbReference>
<dbReference type="CDD" id="cd07731">
    <property type="entry name" value="ComA-like_MBL-fold"/>
    <property type="match status" value="1"/>
</dbReference>
<evidence type="ECO:0000256" key="6">
    <source>
        <dbReference type="SAM" id="Phobius"/>
    </source>
</evidence>
<accession>A0ABR6WRB3</accession>
<keyword evidence="4 6" id="KW-1133">Transmembrane helix</keyword>
<dbReference type="InterPro" id="IPR001279">
    <property type="entry name" value="Metallo-B-lactamas"/>
</dbReference>
<evidence type="ECO:0000259" key="7">
    <source>
        <dbReference type="SMART" id="SM00849"/>
    </source>
</evidence>
<keyword evidence="5 6" id="KW-0472">Membrane</keyword>
<dbReference type="NCBIfam" id="TIGR00360">
    <property type="entry name" value="ComEC_N-term"/>
    <property type="match status" value="1"/>
</dbReference>
<evidence type="ECO:0000256" key="4">
    <source>
        <dbReference type="ARBA" id="ARBA00022989"/>
    </source>
</evidence>
<dbReference type="PROSITE" id="PS51257">
    <property type="entry name" value="PROKAR_LIPOPROTEIN"/>
    <property type="match status" value="1"/>
</dbReference>
<evidence type="ECO:0000313" key="8">
    <source>
        <dbReference type="EMBL" id="MBC3802844.1"/>
    </source>
</evidence>
<keyword evidence="9" id="KW-1185">Reference proteome</keyword>
<dbReference type="Pfam" id="PF12706">
    <property type="entry name" value="Lactamase_B_2"/>
    <property type="match status" value="1"/>
</dbReference>
<dbReference type="Gene3D" id="3.60.15.10">
    <property type="entry name" value="Ribonuclease Z/Hydroxyacylglutathione hydrolase-like"/>
    <property type="match status" value="1"/>
</dbReference>
<evidence type="ECO:0000256" key="2">
    <source>
        <dbReference type="ARBA" id="ARBA00022475"/>
    </source>
</evidence>
<dbReference type="InterPro" id="IPR035681">
    <property type="entry name" value="ComA-like_MBL"/>
</dbReference>
<evidence type="ECO:0000256" key="1">
    <source>
        <dbReference type="ARBA" id="ARBA00004651"/>
    </source>
</evidence>
<dbReference type="InterPro" id="IPR025405">
    <property type="entry name" value="DUF4131"/>
</dbReference>
<protein>
    <submittedName>
        <fullName evidence="8">DNA internalization-related competence protein ComEC/Rec2</fullName>
    </submittedName>
</protein>
<proteinExistence type="predicted"/>
<feature type="transmembrane region" description="Helical" evidence="6">
    <location>
        <begin position="419"/>
        <end position="438"/>
    </location>
</feature>
<feature type="transmembrane region" description="Helical" evidence="6">
    <location>
        <begin position="20"/>
        <end position="42"/>
    </location>
</feature>
<organism evidence="8 9">
    <name type="scientific">Acetobacterium fimetarium</name>
    <dbReference type="NCBI Taxonomy" id="52691"/>
    <lineage>
        <taxon>Bacteria</taxon>
        <taxon>Bacillati</taxon>
        <taxon>Bacillota</taxon>
        <taxon>Clostridia</taxon>
        <taxon>Eubacteriales</taxon>
        <taxon>Eubacteriaceae</taxon>
        <taxon>Acetobacterium</taxon>
    </lineage>
</organism>
<dbReference type="Pfam" id="PF13567">
    <property type="entry name" value="DUF4131"/>
    <property type="match status" value="1"/>
</dbReference>
<dbReference type="InterPro" id="IPR004797">
    <property type="entry name" value="Competence_ComEC/Rec2"/>
</dbReference>